<reference evidence="2" key="1">
    <citation type="submission" date="2021-11" db="EMBL/GenBank/DDBJ databases">
        <title>BS-T2-15 a new species belonging to the Comamonadaceae family isolated from the soil of a French oak forest.</title>
        <authorList>
            <person name="Mieszkin S."/>
            <person name="Alain K."/>
        </authorList>
    </citation>
    <scope>NUCLEOTIDE SEQUENCE</scope>
    <source>
        <strain evidence="2">BS-T2-15</strain>
    </source>
</reference>
<protein>
    <recommendedName>
        <fullName evidence="4">Glycine zipper domain-containing protein</fullName>
    </recommendedName>
</protein>
<comment type="caution">
    <text evidence="2">The sequence shown here is derived from an EMBL/GenBank/DDBJ whole genome shotgun (WGS) entry which is preliminary data.</text>
</comment>
<evidence type="ECO:0000313" key="3">
    <source>
        <dbReference type="Proteomes" id="UP001139353"/>
    </source>
</evidence>
<sequence length="81" mass="7810">MLGLKSFTLVALLAAAPSFAAGCLSGAAVGGVGGHVAGHHAIAGAVVGCAVGHHMKVKQERKEDAALARQRAAAASAPGGR</sequence>
<dbReference type="RefSeq" id="WP_275680415.1">
    <property type="nucleotide sequence ID" value="NZ_JAJLJH010000001.1"/>
</dbReference>
<name>A0A9X1YD76_9BURK</name>
<organism evidence="2 3">
    <name type="scientific">Scleromatobacter humisilvae</name>
    <dbReference type="NCBI Taxonomy" id="2897159"/>
    <lineage>
        <taxon>Bacteria</taxon>
        <taxon>Pseudomonadati</taxon>
        <taxon>Pseudomonadota</taxon>
        <taxon>Betaproteobacteria</taxon>
        <taxon>Burkholderiales</taxon>
        <taxon>Sphaerotilaceae</taxon>
        <taxon>Scleromatobacter</taxon>
    </lineage>
</organism>
<evidence type="ECO:0000313" key="2">
    <source>
        <dbReference type="EMBL" id="MCK9684384.1"/>
    </source>
</evidence>
<accession>A0A9X1YD76</accession>
<dbReference type="EMBL" id="JAJLJH010000001">
    <property type="protein sequence ID" value="MCK9684384.1"/>
    <property type="molecule type" value="Genomic_DNA"/>
</dbReference>
<dbReference type="Proteomes" id="UP001139353">
    <property type="component" value="Unassembled WGS sequence"/>
</dbReference>
<evidence type="ECO:0008006" key="4">
    <source>
        <dbReference type="Google" id="ProtNLM"/>
    </source>
</evidence>
<keyword evidence="1" id="KW-0732">Signal</keyword>
<dbReference type="AlphaFoldDB" id="A0A9X1YD76"/>
<keyword evidence="3" id="KW-1185">Reference proteome</keyword>
<dbReference type="PROSITE" id="PS51257">
    <property type="entry name" value="PROKAR_LIPOPROTEIN"/>
    <property type="match status" value="1"/>
</dbReference>
<evidence type="ECO:0000256" key="1">
    <source>
        <dbReference type="SAM" id="SignalP"/>
    </source>
</evidence>
<gene>
    <name evidence="2" type="ORF">LPC04_01535</name>
</gene>
<feature type="signal peptide" evidence="1">
    <location>
        <begin position="1"/>
        <end position="20"/>
    </location>
</feature>
<proteinExistence type="predicted"/>
<feature type="chain" id="PRO_5040806613" description="Glycine zipper domain-containing protein" evidence="1">
    <location>
        <begin position="21"/>
        <end position="81"/>
    </location>
</feature>